<dbReference type="OMA" id="CMNTIGP"/>
<dbReference type="HOGENOM" id="CLU_096218_0_0_1"/>
<proteinExistence type="predicted"/>
<feature type="chain" id="PRO_5004590724" description="DUF19 domain-containing protein" evidence="1">
    <location>
        <begin position="28"/>
        <end position="242"/>
    </location>
</feature>
<organism evidence="2 3">
    <name type="scientific">Tetranychus urticae</name>
    <name type="common">Two-spotted spider mite</name>
    <dbReference type="NCBI Taxonomy" id="32264"/>
    <lineage>
        <taxon>Eukaryota</taxon>
        <taxon>Metazoa</taxon>
        <taxon>Ecdysozoa</taxon>
        <taxon>Arthropoda</taxon>
        <taxon>Chelicerata</taxon>
        <taxon>Arachnida</taxon>
        <taxon>Acari</taxon>
        <taxon>Acariformes</taxon>
        <taxon>Trombidiformes</taxon>
        <taxon>Prostigmata</taxon>
        <taxon>Eleutherengona</taxon>
        <taxon>Raphignathae</taxon>
        <taxon>Tetranychoidea</taxon>
        <taxon>Tetranychidae</taxon>
        <taxon>Tetranychus</taxon>
    </lineage>
</organism>
<reference evidence="3" key="1">
    <citation type="submission" date="2011-08" db="EMBL/GenBank/DDBJ databases">
        <authorList>
            <person name="Rombauts S."/>
        </authorList>
    </citation>
    <scope>NUCLEOTIDE SEQUENCE</scope>
    <source>
        <strain evidence="3">London</strain>
    </source>
</reference>
<keyword evidence="3" id="KW-1185">Reference proteome</keyword>
<evidence type="ECO:0000313" key="2">
    <source>
        <dbReference type="EnsemblMetazoa" id="tetur01g03580.1"/>
    </source>
</evidence>
<dbReference type="KEGG" id="tut:107360040"/>
<dbReference type="PANTHER" id="PTHR33964">
    <property type="entry name" value="RE45066P-RELATED"/>
    <property type="match status" value="1"/>
</dbReference>
<dbReference type="EMBL" id="CAEY01000437">
    <property type="status" value="NOT_ANNOTATED_CDS"/>
    <property type="molecule type" value="Genomic_DNA"/>
</dbReference>
<evidence type="ECO:0000313" key="3">
    <source>
        <dbReference type="Proteomes" id="UP000015104"/>
    </source>
</evidence>
<keyword evidence="1" id="KW-0732">Signal</keyword>
<accession>T1JQK9</accession>
<reference evidence="2" key="2">
    <citation type="submission" date="2015-06" db="UniProtKB">
        <authorList>
            <consortium name="EnsemblMetazoa"/>
        </authorList>
    </citation>
    <scope>IDENTIFICATION</scope>
</reference>
<dbReference type="PANTHER" id="PTHR33964:SF1">
    <property type="entry name" value="RE45066P"/>
    <property type="match status" value="1"/>
</dbReference>
<protein>
    <recommendedName>
        <fullName evidence="4">DUF19 domain-containing protein</fullName>
    </recommendedName>
</protein>
<sequence length="242" mass="27746">MATFTKLSLSMFQFLLIVSFVINVVQCGPKCNINKADKCAADVFVFGHSNITLPENSEQVEQHCKARFQALRCVQNYIRDCLTLFPKQVVSLLIKGAANNAKQQCKIDRQEFIERSKCYRKNREGLGQCMKKLIVELAEAEKQKDKVPLTCCILRQYRDCSIKILDADQEQCKPDDSRYFLKMVEGNAADVFELVCRNNRKIEKPVNSKGEKVCLEINERQAKSSSRRTLSLLPSYIKIFTE</sequence>
<dbReference type="OrthoDB" id="6503379at2759"/>
<evidence type="ECO:0008006" key="4">
    <source>
        <dbReference type="Google" id="ProtNLM"/>
    </source>
</evidence>
<gene>
    <name evidence="2" type="primary">107360040</name>
</gene>
<evidence type="ECO:0000256" key="1">
    <source>
        <dbReference type="SAM" id="SignalP"/>
    </source>
</evidence>
<feature type="signal peptide" evidence="1">
    <location>
        <begin position="1"/>
        <end position="27"/>
    </location>
</feature>
<dbReference type="EnsemblMetazoa" id="tetur01g03580.1">
    <property type="protein sequence ID" value="tetur01g03580.1"/>
    <property type="gene ID" value="tetur01g03580"/>
</dbReference>
<dbReference type="Proteomes" id="UP000015104">
    <property type="component" value="Unassembled WGS sequence"/>
</dbReference>
<name>T1JQK9_TETUR</name>
<dbReference type="AlphaFoldDB" id="T1JQK9"/>